<dbReference type="RefSeq" id="WP_089377255.1">
    <property type="nucleotide sequence ID" value="NZ_FZNX01000001.1"/>
</dbReference>
<reference evidence="2" key="1">
    <citation type="submission" date="2017-06" db="EMBL/GenBank/DDBJ databases">
        <authorList>
            <person name="Varghese N."/>
            <person name="Submissions S."/>
        </authorList>
    </citation>
    <scope>NUCLEOTIDE SEQUENCE [LARGE SCALE GENOMIC DNA]</scope>
    <source>
        <strain evidence="2">DSM 27993</strain>
    </source>
</reference>
<dbReference type="OrthoDB" id="961510at2"/>
<gene>
    <name evidence="1" type="ORF">SAMN04488111_0961</name>
</gene>
<keyword evidence="2" id="KW-1185">Reference proteome</keyword>
<protein>
    <submittedName>
        <fullName evidence="1">Uncharacterized protein</fullName>
    </submittedName>
</protein>
<proteinExistence type="predicted"/>
<dbReference type="Proteomes" id="UP000198412">
    <property type="component" value="Unassembled WGS sequence"/>
</dbReference>
<accession>A0A238VS29</accession>
<organism evidence="1 2">
    <name type="scientific">Lutibacter flavus</name>
    <dbReference type="NCBI Taxonomy" id="691689"/>
    <lineage>
        <taxon>Bacteria</taxon>
        <taxon>Pseudomonadati</taxon>
        <taxon>Bacteroidota</taxon>
        <taxon>Flavobacteriia</taxon>
        <taxon>Flavobacteriales</taxon>
        <taxon>Flavobacteriaceae</taxon>
        <taxon>Lutibacter</taxon>
    </lineage>
</organism>
<name>A0A238VS29_9FLAO</name>
<evidence type="ECO:0000313" key="2">
    <source>
        <dbReference type="Proteomes" id="UP000198412"/>
    </source>
</evidence>
<sequence length="70" mass="8328">MTLNDFNLLNECDRKATVFKDGIFIGLHQNENEYITCFMIDHFFSELVYDKDMQEIIEVRSSKMLPSKFL</sequence>
<dbReference type="AlphaFoldDB" id="A0A238VS29"/>
<dbReference type="EMBL" id="FZNX01000001">
    <property type="protein sequence ID" value="SNR37105.1"/>
    <property type="molecule type" value="Genomic_DNA"/>
</dbReference>
<evidence type="ECO:0000313" key="1">
    <source>
        <dbReference type="EMBL" id="SNR37105.1"/>
    </source>
</evidence>